<protein>
    <recommendedName>
        <fullName evidence="1">Transcription regulator TrmB N-terminal domain-containing protein</fullName>
    </recommendedName>
</protein>
<comment type="caution">
    <text evidence="2">The sequence shown here is derived from an EMBL/GenBank/DDBJ whole genome shotgun (WGS) entry which is preliminary data.</text>
</comment>
<dbReference type="InterPro" id="IPR051797">
    <property type="entry name" value="TrmB-like"/>
</dbReference>
<dbReference type="InterPro" id="IPR036388">
    <property type="entry name" value="WH-like_DNA-bd_sf"/>
</dbReference>
<dbReference type="EMBL" id="VSSQ01000277">
    <property type="protein sequence ID" value="MPL89322.1"/>
    <property type="molecule type" value="Genomic_DNA"/>
</dbReference>
<name>A0A644VF59_9ZZZZ</name>
<accession>A0A644VF59</accession>
<dbReference type="PANTHER" id="PTHR34293">
    <property type="entry name" value="HTH-TYPE TRANSCRIPTIONAL REGULATOR TRMBL2"/>
    <property type="match status" value="1"/>
</dbReference>
<dbReference type="Gene3D" id="1.10.10.10">
    <property type="entry name" value="Winged helix-like DNA-binding domain superfamily/Winged helix DNA-binding domain"/>
    <property type="match status" value="1"/>
</dbReference>
<gene>
    <name evidence="2" type="ORF">SDC9_35356</name>
</gene>
<organism evidence="2">
    <name type="scientific">bioreactor metagenome</name>
    <dbReference type="NCBI Taxonomy" id="1076179"/>
    <lineage>
        <taxon>unclassified sequences</taxon>
        <taxon>metagenomes</taxon>
        <taxon>ecological metagenomes</taxon>
    </lineage>
</organism>
<dbReference type="AlphaFoldDB" id="A0A644VF59"/>
<reference evidence="2" key="1">
    <citation type="submission" date="2019-08" db="EMBL/GenBank/DDBJ databases">
        <authorList>
            <person name="Kucharzyk K."/>
            <person name="Murdoch R.W."/>
            <person name="Higgins S."/>
            <person name="Loffler F."/>
        </authorList>
    </citation>
    <scope>NUCLEOTIDE SEQUENCE</scope>
</reference>
<evidence type="ECO:0000259" key="1">
    <source>
        <dbReference type="Pfam" id="PF01978"/>
    </source>
</evidence>
<proteinExistence type="predicted"/>
<evidence type="ECO:0000313" key="2">
    <source>
        <dbReference type="EMBL" id="MPL89322.1"/>
    </source>
</evidence>
<dbReference type="PANTHER" id="PTHR34293:SF1">
    <property type="entry name" value="HTH-TYPE TRANSCRIPTIONAL REGULATOR TRMBL2"/>
    <property type="match status" value="1"/>
</dbReference>
<sequence>MTDAGMPEDPLLSIQHKLIACGMREYEAKIYVTIFSRGILTAFEIHQFSGVPRGRVYDVLTILEQKGFITRSWEKPVYYTAEPVEKVSVRLVRDTLANLERMTDCLTELQDVCYPLGSKIVGVHEFQTDLAIDTQIRMELKRSCKEVLILCFDERILQRYADDIKEAAKRIPVYVVVKDKKMAKFSPIKCYMVKRGIPMTTMEMPVSSKKQRIPVLAQFYHDRQGTIAILENNGQMICFGLVNNVSVFVAQSILQNIERIEPEE</sequence>
<dbReference type="InterPro" id="IPR036390">
    <property type="entry name" value="WH_DNA-bd_sf"/>
</dbReference>
<dbReference type="InterPro" id="IPR002831">
    <property type="entry name" value="Tscrpt_reg_TrmB_N"/>
</dbReference>
<dbReference type="SUPFAM" id="SSF46785">
    <property type="entry name" value="Winged helix' DNA-binding domain"/>
    <property type="match status" value="1"/>
</dbReference>
<dbReference type="Pfam" id="PF01978">
    <property type="entry name" value="TrmB"/>
    <property type="match status" value="1"/>
</dbReference>
<feature type="domain" description="Transcription regulator TrmB N-terminal" evidence="1">
    <location>
        <begin position="21"/>
        <end position="84"/>
    </location>
</feature>